<dbReference type="SUPFAM" id="SSF50156">
    <property type="entry name" value="PDZ domain-like"/>
    <property type="match status" value="1"/>
</dbReference>
<sequence length="398" mass="43820">MLIMKIAATSHVLRVEWDDQSLRFSGVQPMKNAFLHRLNLDPHRSTIRSTAALRKASSSGRVLSGALLLCLAPLTIAQEIETPQVIPTPSVQLPPKPVDSTLLNDLQPAKKPRLGLVVEDLTPQLAKHLRTDRGVYVASVEQDGPADVAGVRSGDVIVRVGETEVASITDLMAAVAKIDGETISLTLEGEKGRRTAEVKPVMVAEEPIELMDLDEFEDSAPGDRDPLITGDLIRQLMNEFGQSLDGRTLRDLGGLADQLLNDNLGQNQPLMDRQLKITIDRRGDDPAEIFVELDGEQYKTDAKHLDQLPQELRATIAELVGAPRTGKSFRFGGIHIDLDGQRPRSIDPPSLKQPKAPRGFEPLDEESAAPSQIDELRRELNELRRKLDRIQPNPGDFD</sequence>
<comment type="similarity">
    <text evidence="1">Belongs to the peptidase S1C family.</text>
</comment>
<protein>
    <submittedName>
        <fullName evidence="4">Serine endoprotease</fullName>
    </submittedName>
</protein>
<name>A0A518ITN7_9BACT</name>
<accession>A0A518ITN7</accession>
<dbReference type="Proteomes" id="UP000316770">
    <property type="component" value="Chromosome"/>
</dbReference>
<dbReference type="InterPro" id="IPR001478">
    <property type="entry name" value="PDZ"/>
</dbReference>
<dbReference type="InterPro" id="IPR036034">
    <property type="entry name" value="PDZ_sf"/>
</dbReference>
<dbReference type="PROSITE" id="PS50106">
    <property type="entry name" value="PDZ"/>
    <property type="match status" value="1"/>
</dbReference>
<evidence type="ECO:0000256" key="2">
    <source>
        <dbReference type="SAM" id="MobiDB-lite"/>
    </source>
</evidence>
<feature type="region of interest" description="Disordered" evidence="2">
    <location>
        <begin position="339"/>
        <end position="374"/>
    </location>
</feature>
<organism evidence="4 5">
    <name type="scientific">Rosistilla oblonga</name>
    <dbReference type="NCBI Taxonomy" id="2527990"/>
    <lineage>
        <taxon>Bacteria</taxon>
        <taxon>Pseudomonadati</taxon>
        <taxon>Planctomycetota</taxon>
        <taxon>Planctomycetia</taxon>
        <taxon>Pirellulales</taxon>
        <taxon>Pirellulaceae</taxon>
        <taxon>Rosistilla</taxon>
    </lineage>
</organism>
<dbReference type="Pfam" id="PF13180">
    <property type="entry name" value="PDZ_2"/>
    <property type="match status" value="1"/>
</dbReference>
<dbReference type="PANTHER" id="PTHR22939:SF129">
    <property type="entry name" value="SERINE PROTEASE HTRA2, MITOCHONDRIAL"/>
    <property type="match status" value="1"/>
</dbReference>
<feature type="domain" description="PDZ" evidence="3">
    <location>
        <begin position="103"/>
        <end position="169"/>
    </location>
</feature>
<dbReference type="AlphaFoldDB" id="A0A518ITN7"/>
<dbReference type="PANTHER" id="PTHR22939">
    <property type="entry name" value="SERINE PROTEASE FAMILY S1C HTRA-RELATED"/>
    <property type="match status" value="1"/>
</dbReference>
<keyword evidence="4" id="KW-0645">Protease</keyword>
<evidence type="ECO:0000313" key="5">
    <source>
        <dbReference type="Proteomes" id="UP000316770"/>
    </source>
</evidence>
<dbReference type="GO" id="GO:0006508">
    <property type="term" value="P:proteolysis"/>
    <property type="evidence" value="ECO:0007669"/>
    <property type="project" value="UniProtKB-KW"/>
</dbReference>
<evidence type="ECO:0000313" key="4">
    <source>
        <dbReference type="EMBL" id="QDV56454.1"/>
    </source>
</evidence>
<evidence type="ECO:0000259" key="3">
    <source>
        <dbReference type="PROSITE" id="PS50106"/>
    </source>
</evidence>
<gene>
    <name evidence="4" type="ORF">Mal33_24440</name>
</gene>
<keyword evidence="5" id="KW-1185">Reference proteome</keyword>
<dbReference type="EMBL" id="CP036318">
    <property type="protein sequence ID" value="QDV56454.1"/>
    <property type="molecule type" value="Genomic_DNA"/>
</dbReference>
<dbReference type="GO" id="GO:0008233">
    <property type="term" value="F:peptidase activity"/>
    <property type="evidence" value="ECO:0007669"/>
    <property type="project" value="UniProtKB-KW"/>
</dbReference>
<proteinExistence type="inferred from homology"/>
<dbReference type="Gene3D" id="2.30.42.10">
    <property type="match status" value="1"/>
</dbReference>
<dbReference type="SMART" id="SM00228">
    <property type="entry name" value="PDZ"/>
    <property type="match status" value="1"/>
</dbReference>
<evidence type="ECO:0000256" key="1">
    <source>
        <dbReference type="ARBA" id="ARBA00010541"/>
    </source>
</evidence>
<keyword evidence="4" id="KW-0378">Hydrolase</keyword>
<reference evidence="4 5" key="1">
    <citation type="submission" date="2019-02" db="EMBL/GenBank/DDBJ databases">
        <title>Deep-cultivation of Planctomycetes and their phenomic and genomic characterization uncovers novel biology.</title>
        <authorList>
            <person name="Wiegand S."/>
            <person name="Jogler M."/>
            <person name="Boedeker C."/>
            <person name="Pinto D."/>
            <person name="Vollmers J."/>
            <person name="Rivas-Marin E."/>
            <person name="Kohn T."/>
            <person name="Peeters S.H."/>
            <person name="Heuer A."/>
            <person name="Rast P."/>
            <person name="Oberbeckmann S."/>
            <person name="Bunk B."/>
            <person name="Jeske O."/>
            <person name="Meyerdierks A."/>
            <person name="Storesund J.E."/>
            <person name="Kallscheuer N."/>
            <person name="Luecker S."/>
            <person name="Lage O.M."/>
            <person name="Pohl T."/>
            <person name="Merkel B.J."/>
            <person name="Hornburger P."/>
            <person name="Mueller R.-W."/>
            <person name="Bruemmer F."/>
            <person name="Labrenz M."/>
            <person name="Spormann A.M."/>
            <person name="Op den Camp H."/>
            <person name="Overmann J."/>
            <person name="Amann R."/>
            <person name="Jetten M.S.M."/>
            <person name="Mascher T."/>
            <person name="Medema M.H."/>
            <person name="Devos D.P."/>
            <person name="Kaster A.-K."/>
            <person name="Ovreas L."/>
            <person name="Rohde M."/>
            <person name="Galperin M.Y."/>
            <person name="Jogler C."/>
        </authorList>
    </citation>
    <scope>NUCLEOTIDE SEQUENCE [LARGE SCALE GENOMIC DNA]</scope>
    <source>
        <strain evidence="4 5">Mal33</strain>
    </source>
</reference>